<dbReference type="PANTHER" id="PTHR13003:SF5">
    <property type="entry name" value="NUCLEAR PORE COMPLEX PROTEIN"/>
    <property type="match status" value="1"/>
</dbReference>
<dbReference type="GO" id="GO:0017056">
    <property type="term" value="F:structural constituent of nuclear pore"/>
    <property type="evidence" value="ECO:0007669"/>
    <property type="project" value="UniProtKB-UniRule"/>
</dbReference>
<name>A0A3P5Z0P9_BRACM</name>
<comment type="function">
    <text evidence="1">Functions as a component of the nuclear pore complex (NPC).</text>
</comment>
<dbReference type="AlphaFoldDB" id="A0A3P5Z0P9"/>
<keyword evidence="1" id="KW-0539">Nucleus</keyword>
<dbReference type="GO" id="GO:0031965">
    <property type="term" value="C:nuclear membrane"/>
    <property type="evidence" value="ECO:0007669"/>
    <property type="project" value="UniProtKB-SubCell"/>
</dbReference>
<sequence>MEMDMDTSPSYFDPEVLTVRDQFRRYGKRHSTSPHEEFSSPNVSENRLLYDGHSIHSPTNTALLLENIKEEVDSFHTDLYQGSPANPLSASKRESAGIMDGDDEALFRRVESQSLKACKIENDELAESGDTTFALFASLFDSALQGLMPIPDLILRLEESCRDVSQSIRYGSDIRHRVVEDKLMRQKAQLLLGEAASWSLLWNLYGKATEEVPEELIMSPSTSHLEACQFVVNDHTAQLCLRIVLWLEELASKSLDLERKVRGSHVGTYLPNAGVWHHTQRYLKKTGSAADTVRHLDFDAPTREHARLLPDDNKQDESLLEDVWILIRAGRIEEACDLCRSAGQPWRAATLCPFSGMDMFPSVEALIKNGKNRTLQAIELESGFGKQLRLWKWASYCASEKIAEQDGGKHEVAVFANQCSNLNRILPVCTDWESACWAMAKSWLDVQVDLELAQSKPGLAERFRNRLDESPDTMQNGCQGPEDWPLHVLNQQPRDLSALLQKLHSGEMVHEAVVRGCKEQHRQIQMNLMKGDISHLLDLIWSWIAPLEDDQSNFRPHGDPHMIKFGAHVVLVLRYMLADEIKDREKLSNVGDLILHMYSMFLFSKQHEELVGIYASQLAGHRCIELFVHMMELRMHSSVHVKYKIFLSAMEYLPFSHVDDSQGNFEEIVDRYTNKNAILWNIHRVLSRSREIKLAKYDPSVDVAEQHCQQSLQKAIAIQWLCFTPPSTIKDVKDVTSRLLLRSLMHSNILFREFALISMWRVPATPVGAHTLLSFLAEPLKQLSENTDTLVDYVSENLQEFQDWNEYYSCDAKYRNWLKFQVENAEVTDLSEEENQKAIVAAKETLDSSLLLLLRKDNPWLTFLEDNVFESEENMFLELHATAMLCLPSGECLRPDATICAALMSALYASVTEEVVLDRQLMVNVSISSRDSYCIEVVLRCLAIEGDGLGPHNASDGGILSTVAAAGFKGWERISLHYVSFQLTNINQKIKLPAGELTRFQAGVTMDISRLDAWYSSKEGSLETPATYIVRGLCRRCCLPELVLRSMQVSVYLMESGNPPEDHDELIELVASDEIGFLSLFSQLQLQEFMLFEREYRLSQLELQEDLSSS</sequence>
<gene>
    <name evidence="2" type="ORF">BRAA05T22343Z</name>
</gene>
<dbReference type="FunFam" id="1.20.190.50:FF:000006">
    <property type="entry name" value="Nuclear pore complex protein"/>
    <property type="match status" value="1"/>
</dbReference>
<dbReference type="EMBL" id="LR031570">
    <property type="protein sequence ID" value="VDC72629.1"/>
    <property type="molecule type" value="Genomic_DNA"/>
</dbReference>
<comment type="subcellular location">
    <subcellularLocation>
        <location evidence="1">Nucleus</location>
        <location evidence="1">Nuclear pore complex</location>
    </subcellularLocation>
    <subcellularLocation>
        <location evidence="1">Nucleus membrane</location>
    </subcellularLocation>
</comment>
<proteinExistence type="inferred from homology"/>
<organism evidence="2">
    <name type="scientific">Brassica campestris</name>
    <name type="common">Field mustard</name>
    <dbReference type="NCBI Taxonomy" id="3711"/>
    <lineage>
        <taxon>Eukaryota</taxon>
        <taxon>Viridiplantae</taxon>
        <taxon>Streptophyta</taxon>
        <taxon>Embryophyta</taxon>
        <taxon>Tracheophyta</taxon>
        <taxon>Spermatophyta</taxon>
        <taxon>Magnoliopsida</taxon>
        <taxon>eudicotyledons</taxon>
        <taxon>Gunneridae</taxon>
        <taxon>Pentapetalae</taxon>
        <taxon>rosids</taxon>
        <taxon>malvids</taxon>
        <taxon>Brassicales</taxon>
        <taxon>Brassicaceae</taxon>
        <taxon>Brassiceae</taxon>
        <taxon>Brassica</taxon>
    </lineage>
</organism>
<keyword evidence="1" id="KW-0813">Transport</keyword>
<dbReference type="GO" id="GO:0005643">
    <property type="term" value="C:nuclear pore"/>
    <property type="evidence" value="ECO:0007669"/>
    <property type="project" value="UniProtKB-SubCell"/>
</dbReference>
<protein>
    <recommendedName>
        <fullName evidence="1">Nuclear pore complex protein</fullName>
    </recommendedName>
</protein>
<comment type="similarity">
    <text evidence="1">Belongs to the nucleoporin Nup84/Nup107 family.</text>
</comment>
<reference evidence="2" key="1">
    <citation type="submission" date="2018-11" db="EMBL/GenBank/DDBJ databases">
        <authorList>
            <consortium name="Genoscope - CEA"/>
            <person name="William W."/>
        </authorList>
    </citation>
    <scope>NUCLEOTIDE SEQUENCE</scope>
</reference>
<keyword evidence="1" id="KW-0472">Membrane</keyword>
<keyword evidence="1" id="KW-0653">Protein transport</keyword>
<keyword evidence="1" id="KW-0811">Translocation</keyword>
<keyword evidence="1" id="KW-0906">Nuclear pore complex</keyword>
<dbReference type="FunFam" id="1.10.3450.20:FF:000002">
    <property type="entry name" value="Nuclear pore complex protein"/>
    <property type="match status" value="1"/>
</dbReference>
<dbReference type="Gene3D" id="1.20.190.50">
    <property type="match status" value="1"/>
</dbReference>
<evidence type="ECO:0000313" key="2">
    <source>
        <dbReference type="EMBL" id="VDC72629.1"/>
    </source>
</evidence>
<comment type="subunit">
    <text evidence="1">Part of the nuclear pore complex (NPC).</text>
</comment>
<dbReference type="Gene3D" id="1.10.3450.20">
    <property type="match status" value="1"/>
</dbReference>
<accession>A0A3P5Z0P9</accession>
<dbReference type="GO" id="GO:0015031">
    <property type="term" value="P:protein transport"/>
    <property type="evidence" value="ECO:0007669"/>
    <property type="project" value="UniProtKB-KW"/>
</dbReference>
<evidence type="ECO:0000256" key="1">
    <source>
        <dbReference type="RuleBase" id="RU365072"/>
    </source>
</evidence>
<dbReference type="PANTHER" id="PTHR13003">
    <property type="entry name" value="NUP107-RELATED"/>
    <property type="match status" value="1"/>
</dbReference>
<keyword evidence="1" id="KW-0509">mRNA transport</keyword>
<dbReference type="Pfam" id="PF04121">
    <property type="entry name" value="Nup84_Nup100"/>
    <property type="match status" value="1"/>
</dbReference>
<dbReference type="InterPro" id="IPR007252">
    <property type="entry name" value="Nup84/Nup107"/>
</dbReference>